<name>A0A2H5BPJ3_9CAUD</name>
<reference evidence="2" key="1">
    <citation type="submission" date="2017-11" db="EMBL/GenBank/DDBJ databases">
        <title>Complete Genome of Klebsiella pneumoniae Myophage May.</title>
        <authorList>
            <person name="Nguyen K."/>
            <person name="Bonasera R."/>
            <person name="Gill J.J."/>
            <person name="Liu M."/>
        </authorList>
    </citation>
    <scope>NUCLEOTIDE SEQUENCE [LARGE SCALE GENOMIC DNA]</scope>
</reference>
<gene>
    <name evidence="1" type="ORF">CPT_May_132</name>
</gene>
<dbReference type="EMBL" id="MG428991">
    <property type="protein sequence ID" value="AUG88046.1"/>
    <property type="molecule type" value="Genomic_DNA"/>
</dbReference>
<reference evidence="1 2" key="2">
    <citation type="journal article" date="2019" name="Microbiol. Resour. Announc.">
        <title>Complete Genome Sequence of Klebsiella pneumoniae Myophage May.</title>
        <authorList>
            <person name="Nguyen K.T."/>
            <person name="Bonasera R."/>
            <person name="Benson G."/>
            <person name="Hernandez-Morales A.C."/>
            <person name="Gill J.J."/>
            <person name="Liu M."/>
        </authorList>
    </citation>
    <scope>NUCLEOTIDE SEQUENCE [LARGE SCALE GENOMIC DNA]</scope>
</reference>
<proteinExistence type="predicted"/>
<evidence type="ECO:0000313" key="2">
    <source>
        <dbReference type="Proteomes" id="UP000241345"/>
    </source>
</evidence>
<evidence type="ECO:0000313" key="1">
    <source>
        <dbReference type="EMBL" id="AUG88046.1"/>
    </source>
</evidence>
<accession>A0A2H5BPJ3</accession>
<organism evidence="1 2">
    <name type="scientific">Klebsiella phage May</name>
    <dbReference type="NCBI Taxonomy" id="2054272"/>
    <lineage>
        <taxon>Viruses</taxon>
        <taxon>Duplodnaviria</taxon>
        <taxon>Heunggongvirae</taxon>
        <taxon>Uroviricota</taxon>
        <taxon>Caudoviricetes</taxon>
        <taxon>Pantevenvirales</taxon>
        <taxon>Ackermannviridae</taxon>
        <taxon>Taipeivirus</taxon>
        <taxon>Taipeivirus may</taxon>
    </lineage>
</organism>
<protein>
    <submittedName>
        <fullName evidence="1">Uncharacterized protein</fullName>
    </submittedName>
</protein>
<keyword evidence="2" id="KW-1185">Reference proteome</keyword>
<sequence length="142" mass="15785">MRGFQDFLTEAKQVGWRLAKTDYTCSLVYDSKGPSYSIYQGKTPGVFYGHKSPSGSAIKGDPQELAKKLNLPPIPDDLLKAFLEGVKKLKTEAIVDYQEIGDRKFRRKDGSWIELIPTDEHGELPPATIKISPEMAKDLGLG</sequence>
<dbReference type="Proteomes" id="UP000241345">
    <property type="component" value="Segment"/>
</dbReference>